<reference evidence="9 10" key="1">
    <citation type="submission" date="2022-05" db="EMBL/GenBank/DDBJ databases">
        <title>Genome Sequencing of Bee-Associated Microbes.</title>
        <authorList>
            <person name="Dunlap C."/>
        </authorList>
    </citation>
    <scope>NUCLEOTIDE SEQUENCE [LARGE SCALE GENOMIC DNA]</scope>
    <source>
        <strain evidence="9 10">NRRL B-14421</strain>
    </source>
</reference>
<dbReference type="PANTHER" id="PTHR30193">
    <property type="entry name" value="ABC TRANSPORTER PERMEASE PROTEIN"/>
    <property type="match status" value="1"/>
</dbReference>
<dbReference type="SUPFAM" id="SSF161098">
    <property type="entry name" value="MetI-like"/>
    <property type="match status" value="1"/>
</dbReference>
<feature type="transmembrane region" description="Helical" evidence="7">
    <location>
        <begin position="108"/>
        <end position="128"/>
    </location>
</feature>
<organism evidence="9 10">
    <name type="scientific">Paenibacillus alginolyticus</name>
    <dbReference type="NCBI Taxonomy" id="59839"/>
    <lineage>
        <taxon>Bacteria</taxon>
        <taxon>Bacillati</taxon>
        <taxon>Bacillota</taxon>
        <taxon>Bacilli</taxon>
        <taxon>Bacillales</taxon>
        <taxon>Paenibacillaceae</taxon>
        <taxon>Paenibacillus</taxon>
    </lineage>
</organism>
<keyword evidence="4 7" id="KW-0812">Transmembrane</keyword>
<evidence type="ECO:0000256" key="1">
    <source>
        <dbReference type="ARBA" id="ARBA00004651"/>
    </source>
</evidence>
<evidence type="ECO:0000313" key="9">
    <source>
        <dbReference type="EMBL" id="MCY9696102.1"/>
    </source>
</evidence>
<evidence type="ECO:0000259" key="8">
    <source>
        <dbReference type="PROSITE" id="PS50928"/>
    </source>
</evidence>
<dbReference type="InterPro" id="IPR000515">
    <property type="entry name" value="MetI-like"/>
</dbReference>
<dbReference type="Pfam" id="PF00528">
    <property type="entry name" value="BPD_transp_1"/>
    <property type="match status" value="1"/>
</dbReference>
<keyword evidence="3" id="KW-1003">Cell membrane</keyword>
<comment type="caution">
    <text evidence="9">The sequence shown here is derived from an EMBL/GenBank/DDBJ whole genome shotgun (WGS) entry which is preliminary data.</text>
</comment>
<keyword evidence="10" id="KW-1185">Reference proteome</keyword>
<evidence type="ECO:0000256" key="4">
    <source>
        <dbReference type="ARBA" id="ARBA00022692"/>
    </source>
</evidence>
<feature type="domain" description="ABC transmembrane type-1" evidence="8">
    <location>
        <begin position="71"/>
        <end position="284"/>
    </location>
</feature>
<proteinExistence type="inferred from homology"/>
<accession>A0ABT4GIR3</accession>
<dbReference type="InterPro" id="IPR051393">
    <property type="entry name" value="ABC_transporter_permease"/>
</dbReference>
<dbReference type="CDD" id="cd06261">
    <property type="entry name" value="TM_PBP2"/>
    <property type="match status" value="1"/>
</dbReference>
<evidence type="ECO:0000256" key="7">
    <source>
        <dbReference type="RuleBase" id="RU363032"/>
    </source>
</evidence>
<dbReference type="EMBL" id="JAMDMX010000088">
    <property type="protein sequence ID" value="MCY9696102.1"/>
    <property type="molecule type" value="Genomic_DNA"/>
</dbReference>
<keyword evidence="6 7" id="KW-0472">Membrane</keyword>
<dbReference type="Proteomes" id="UP001527099">
    <property type="component" value="Unassembled WGS sequence"/>
</dbReference>
<evidence type="ECO:0000256" key="2">
    <source>
        <dbReference type="ARBA" id="ARBA00022448"/>
    </source>
</evidence>
<feature type="transmembrane region" description="Helical" evidence="7">
    <location>
        <begin position="75"/>
        <end position="96"/>
    </location>
</feature>
<comment type="similarity">
    <text evidence="7">Belongs to the binding-protein-dependent transport system permease family.</text>
</comment>
<feature type="transmembrane region" description="Helical" evidence="7">
    <location>
        <begin position="263"/>
        <end position="285"/>
    </location>
</feature>
<name>A0ABT4GIR3_9BACL</name>
<dbReference type="PROSITE" id="PS50928">
    <property type="entry name" value="ABC_TM1"/>
    <property type="match status" value="1"/>
</dbReference>
<evidence type="ECO:0000256" key="3">
    <source>
        <dbReference type="ARBA" id="ARBA00022475"/>
    </source>
</evidence>
<dbReference type="RefSeq" id="WP_268617254.1">
    <property type="nucleotide sequence ID" value="NZ_JAMDMX010000088.1"/>
</dbReference>
<dbReference type="InterPro" id="IPR035906">
    <property type="entry name" value="MetI-like_sf"/>
</dbReference>
<sequence>MHKGIQFRRDLVFIGFILPAFLGYLIFYLYPMLATFLYSFTDWTGYRKEIHFVGLKNFVKLFQDEDVTIGIKNSVVYALAMTIFQNGLAIPLAVALHRPLKTRNLLRTIFFVPAILSPMVVGFLWSYIMSATDHGVLNQVLVSFGFNKVNWLGNPKLALYSVIFTQVWQWTGYAMVIYLANLQGISKELYESAGIDGTNGWQNFWYITLPMLIPSITFNTVMSMIGGLKVFDVIFAMTNGGPGHATETIVMTLITKGITQAQYGYGSAFAVVFSLIIMLITFIQLRVLKRWEEKLF</sequence>
<feature type="transmembrane region" description="Helical" evidence="7">
    <location>
        <begin position="12"/>
        <end position="30"/>
    </location>
</feature>
<dbReference type="PANTHER" id="PTHR30193:SF37">
    <property type="entry name" value="INNER MEMBRANE ABC TRANSPORTER PERMEASE PROTEIN YCJO"/>
    <property type="match status" value="1"/>
</dbReference>
<protein>
    <submittedName>
        <fullName evidence="9">Sugar ABC transporter permease</fullName>
    </submittedName>
</protein>
<feature type="transmembrane region" description="Helical" evidence="7">
    <location>
        <begin position="203"/>
        <end position="225"/>
    </location>
</feature>
<keyword evidence="5 7" id="KW-1133">Transmembrane helix</keyword>
<comment type="subcellular location">
    <subcellularLocation>
        <location evidence="1 7">Cell membrane</location>
        <topology evidence="1 7">Multi-pass membrane protein</topology>
    </subcellularLocation>
</comment>
<evidence type="ECO:0000256" key="5">
    <source>
        <dbReference type="ARBA" id="ARBA00022989"/>
    </source>
</evidence>
<evidence type="ECO:0000313" key="10">
    <source>
        <dbReference type="Proteomes" id="UP001527099"/>
    </source>
</evidence>
<gene>
    <name evidence="9" type="ORF">M5X19_24805</name>
</gene>
<keyword evidence="2 7" id="KW-0813">Transport</keyword>
<feature type="transmembrane region" description="Helical" evidence="7">
    <location>
        <begin position="157"/>
        <end position="182"/>
    </location>
</feature>
<evidence type="ECO:0000256" key="6">
    <source>
        <dbReference type="ARBA" id="ARBA00023136"/>
    </source>
</evidence>
<dbReference type="Gene3D" id="1.10.3720.10">
    <property type="entry name" value="MetI-like"/>
    <property type="match status" value="1"/>
</dbReference>